<name>A0ABW3JUR9_9BACT</name>
<proteinExistence type="predicted"/>
<accession>A0ABW3JUR9</accession>
<comment type="caution">
    <text evidence="1">The sequence shown here is derived from an EMBL/GenBank/DDBJ whole genome shotgun (WGS) entry which is preliminary data.</text>
</comment>
<protein>
    <submittedName>
        <fullName evidence="1">Uncharacterized protein</fullName>
    </submittedName>
</protein>
<dbReference type="RefSeq" id="WP_377573075.1">
    <property type="nucleotide sequence ID" value="NZ_JBHTKA010000001.1"/>
</dbReference>
<gene>
    <name evidence="1" type="ORF">ACFQ21_00120</name>
</gene>
<dbReference type="EMBL" id="JBHTKA010000001">
    <property type="protein sequence ID" value="MFD0997682.1"/>
    <property type="molecule type" value="Genomic_DNA"/>
</dbReference>
<evidence type="ECO:0000313" key="2">
    <source>
        <dbReference type="Proteomes" id="UP001597112"/>
    </source>
</evidence>
<reference evidence="2" key="1">
    <citation type="journal article" date="2019" name="Int. J. Syst. Evol. Microbiol.">
        <title>The Global Catalogue of Microorganisms (GCM) 10K type strain sequencing project: providing services to taxonomists for standard genome sequencing and annotation.</title>
        <authorList>
            <consortium name="The Broad Institute Genomics Platform"/>
            <consortium name="The Broad Institute Genome Sequencing Center for Infectious Disease"/>
            <person name="Wu L."/>
            <person name="Ma J."/>
        </authorList>
    </citation>
    <scope>NUCLEOTIDE SEQUENCE [LARGE SCALE GENOMIC DNA]</scope>
    <source>
        <strain evidence="2">CCUG 58938</strain>
    </source>
</reference>
<evidence type="ECO:0000313" key="1">
    <source>
        <dbReference type="EMBL" id="MFD0997682.1"/>
    </source>
</evidence>
<organism evidence="1 2">
    <name type="scientific">Ohtaekwangia kribbensis</name>
    <dbReference type="NCBI Taxonomy" id="688913"/>
    <lineage>
        <taxon>Bacteria</taxon>
        <taxon>Pseudomonadati</taxon>
        <taxon>Bacteroidota</taxon>
        <taxon>Cytophagia</taxon>
        <taxon>Cytophagales</taxon>
        <taxon>Fulvivirgaceae</taxon>
        <taxon>Ohtaekwangia</taxon>
    </lineage>
</organism>
<keyword evidence="2" id="KW-1185">Reference proteome</keyword>
<sequence>MATKPFNSEEYNFNDLQVVMLGRPVAGLRGIRYKVSQDKTNVYGAGSKPIARRRGQKSYEGTLKILLSELRSLLESAGNGKDATDIPPFDITAAYAPSVSDLITTDRLVYVEFTECEIDINTGDSETVVELPIIIGDIEYNV</sequence>
<dbReference type="Proteomes" id="UP001597112">
    <property type="component" value="Unassembled WGS sequence"/>
</dbReference>